<organism evidence="1 2">
    <name type="scientific">Actinomadura geliboluensis</name>
    <dbReference type="NCBI Taxonomy" id="882440"/>
    <lineage>
        <taxon>Bacteria</taxon>
        <taxon>Bacillati</taxon>
        <taxon>Actinomycetota</taxon>
        <taxon>Actinomycetes</taxon>
        <taxon>Streptosporangiales</taxon>
        <taxon>Thermomonosporaceae</taxon>
        <taxon>Actinomadura</taxon>
    </lineage>
</organism>
<dbReference type="AlphaFoldDB" id="A0A5S4H742"/>
<name>A0A5S4H742_9ACTN</name>
<gene>
    <name evidence="1" type="ORF">ETD96_08150</name>
</gene>
<comment type="caution">
    <text evidence="1">The sequence shown here is derived from an EMBL/GenBank/DDBJ whole genome shotgun (WGS) entry which is preliminary data.</text>
</comment>
<accession>A0A5S4H742</accession>
<keyword evidence="2" id="KW-1185">Reference proteome</keyword>
<reference evidence="1 2" key="1">
    <citation type="submission" date="2019-05" db="EMBL/GenBank/DDBJ databases">
        <title>Draft genome sequence of Actinomadura geliboluensis A8036.</title>
        <authorList>
            <person name="Saricaoglu S."/>
            <person name="Isik K."/>
        </authorList>
    </citation>
    <scope>NUCLEOTIDE SEQUENCE [LARGE SCALE GENOMIC DNA]</scope>
    <source>
        <strain evidence="1 2">A8036</strain>
    </source>
</reference>
<dbReference type="EMBL" id="VCKZ01000037">
    <property type="protein sequence ID" value="TMR40937.1"/>
    <property type="molecule type" value="Genomic_DNA"/>
</dbReference>
<evidence type="ECO:0000313" key="1">
    <source>
        <dbReference type="EMBL" id="TMR40937.1"/>
    </source>
</evidence>
<protein>
    <submittedName>
        <fullName evidence="1">Uncharacterized protein</fullName>
    </submittedName>
</protein>
<proteinExistence type="predicted"/>
<evidence type="ECO:0000313" key="2">
    <source>
        <dbReference type="Proteomes" id="UP000305238"/>
    </source>
</evidence>
<dbReference type="Proteomes" id="UP000305238">
    <property type="component" value="Unassembled WGS sequence"/>
</dbReference>
<dbReference type="OrthoDB" id="5145750at2"/>
<dbReference type="RefSeq" id="WP_138635678.1">
    <property type="nucleotide sequence ID" value="NZ_JASWDG010000018.1"/>
</dbReference>
<sequence>MTIDTPLVRELQVKLYLESDGNSVAGRLADDTETFAGKVVQGVVDGDRFSLKIRLLRPVPSALRFTGTFDGDFMEGSVRVRFFGGFKARARRVA</sequence>